<dbReference type="AlphaFoldDB" id="U2RX39"/>
<evidence type="ECO:0000313" key="6">
    <source>
        <dbReference type="Proteomes" id="UP000016605"/>
    </source>
</evidence>
<sequence>MMPTSLPSQATHRVHVEASRVAQRRVVTIAVPVATSCAKEVTAWPFLNVFGTRARHPPFSPILDGQVGLREGQMRIGEAAAAASMTTKALRFYEVEGLLPYPERAPNGYRDYGEETVGRLQFIRRGRAAGLNLAQIREILRLRDAGTAPCRHVVTLLGNELERLDAQIAELTALRATVASFHEAANAGDPTRCDAELICSYV</sequence>
<protein>
    <submittedName>
        <fullName evidence="5">Transcriptional regulator, MerR family</fullName>
    </submittedName>
</protein>
<dbReference type="Pfam" id="PF09278">
    <property type="entry name" value="MerR-DNA-bind"/>
    <property type="match status" value="1"/>
</dbReference>
<evidence type="ECO:0000259" key="4">
    <source>
        <dbReference type="PROSITE" id="PS50937"/>
    </source>
</evidence>
<dbReference type="PANTHER" id="PTHR30204">
    <property type="entry name" value="REDOX-CYCLING DRUG-SENSING TRANSCRIPTIONAL ACTIVATOR SOXR"/>
    <property type="match status" value="1"/>
</dbReference>
<evidence type="ECO:0000313" key="5">
    <source>
        <dbReference type="EMBL" id="ERK73084.1"/>
    </source>
</evidence>
<dbReference type="InterPro" id="IPR047057">
    <property type="entry name" value="MerR_fam"/>
</dbReference>
<reference evidence="5 6" key="1">
    <citation type="submission" date="2013-08" db="EMBL/GenBank/DDBJ databases">
        <authorList>
            <person name="Weinstock G."/>
            <person name="Sodergren E."/>
            <person name="Wylie T."/>
            <person name="Fulton L."/>
            <person name="Fulton R."/>
            <person name="Fronick C."/>
            <person name="O'Laughlin M."/>
            <person name="Godfrey J."/>
            <person name="Miner T."/>
            <person name="Herter B."/>
            <person name="Appelbaum E."/>
            <person name="Cordes M."/>
            <person name="Lek S."/>
            <person name="Wollam A."/>
            <person name="Pepin K.H."/>
            <person name="Palsikar V.B."/>
            <person name="Mitreva M."/>
            <person name="Wilson R.K."/>
        </authorList>
    </citation>
    <scope>NUCLEOTIDE SEQUENCE [LARGE SCALE GENOMIC DNA]</scope>
    <source>
        <strain evidence="5 6">ATCC 14665</strain>
    </source>
</reference>
<dbReference type="EMBL" id="AWVQ01000047">
    <property type="protein sequence ID" value="ERK73084.1"/>
    <property type="molecule type" value="Genomic_DNA"/>
</dbReference>
<dbReference type="Pfam" id="PF00376">
    <property type="entry name" value="MerR"/>
    <property type="match status" value="1"/>
</dbReference>
<dbReference type="Gene3D" id="1.10.1660.10">
    <property type="match status" value="1"/>
</dbReference>
<dbReference type="InterPro" id="IPR009061">
    <property type="entry name" value="DNA-bd_dom_put_sf"/>
</dbReference>
<evidence type="ECO:0000256" key="3">
    <source>
        <dbReference type="ARBA" id="ARBA00023163"/>
    </source>
</evidence>
<dbReference type="HOGENOM" id="CLU_1353233_0_0_11"/>
<feature type="domain" description="HTH merR-type" evidence="4">
    <location>
        <begin position="73"/>
        <end position="142"/>
    </location>
</feature>
<accession>U2RX39</accession>
<keyword evidence="2" id="KW-0238">DNA-binding</keyword>
<dbReference type="PANTHER" id="PTHR30204:SF94">
    <property type="entry name" value="HEAVY METAL-DEPENDENT TRANSCRIPTIONAL REGULATOR HI_0293-RELATED"/>
    <property type="match status" value="1"/>
</dbReference>
<evidence type="ECO:0000256" key="1">
    <source>
        <dbReference type="ARBA" id="ARBA00023015"/>
    </source>
</evidence>
<dbReference type="PROSITE" id="PS50937">
    <property type="entry name" value="HTH_MERR_2"/>
    <property type="match status" value="1"/>
</dbReference>
<dbReference type="InterPro" id="IPR000551">
    <property type="entry name" value="MerR-type_HTH_dom"/>
</dbReference>
<comment type="caution">
    <text evidence="5">The sequence shown here is derived from an EMBL/GenBank/DDBJ whole genome shotgun (WGS) entry which is preliminary data.</text>
</comment>
<dbReference type="PRINTS" id="PR00040">
    <property type="entry name" value="HTHMERR"/>
</dbReference>
<gene>
    <name evidence="5" type="ORF">N136_00555</name>
</gene>
<dbReference type="InterPro" id="IPR015358">
    <property type="entry name" value="Tscrpt_reg_MerR_DNA-bd"/>
</dbReference>
<dbReference type="CDD" id="cd04770">
    <property type="entry name" value="HTH_HMRTR"/>
    <property type="match status" value="1"/>
</dbReference>
<keyword evidence="3" id="KW-0804">Transcription</keyword>
<evidence type="ECO:0000256" key="2">
    <source>
        <dbReference type="ARBA" id="ARBA00023125"/>
    </source>
</evidence>
<dbReference type="GO" id="GO:0003700">
    <property type="term" value="F:DNA-binding transcription factor activity"/>
    <property type="evidence" value="ECO:0007669"/>
    <property type="project" value="InterPro"/>
</dbReference>
<name>U2RX39_LEIAQ</name>
<organism evidence="5 6">
    <name type="scientific">Leifsonia aquatica ATCC 14665</name>
    <dbReference type="NCBI Taxonomy" id="1358026"/>
    <lineage>
        <taxon>Bacteria</taxon>
        <taxon>Bacillati</taxon>
        <taxon>Actinomycetota</taxon>
        <taxon>Actinomycetes</taxon>
        <taxon>Micrococcales</taxon>
        <taxon>Microbacteriaceae</taxon>
        <taxon>Leifsonia</taxon>
    </lineage>
</organism>
<dbReference type="SMART" id="SM00422">
    <property type="entry name" value="HTH_MERR"/>
    <property type="match status" value="1"/>
</dbReference>
<dbReference type="SUPFAM" id="SSF46955">
    <property type="entry name" value="Putative DNA-binding domain"/>
    <property type="match status" value="1"/>
</dbReference>
<dbReference type="PATRIC" id="fig|1358026.3.peg.484"/>
<keyword evidence="1" id="KW-0805">Transcription regulation</keyword>
<dbReference type="Proteomes" id="UP000016605">
    <property type="component" value="Unassembled WGS sequence"/>
</dbReference>
<dbReference type="GO" id="GO:0003677">
    <property type="term" value="F:DNA binding"/>
    <property type="evidence" value="ECO:0007669"/>
    <property type="project" value="UniProtKB-KW"/>
</dbReference>
<proteinExistence type="predicted"/>